<evidence type="ECO:0000256" key="5">
    <source>
        <dbReference type="ARBA" id="ARBA00022679"/>
    </source>
</evidence>
<dbReference type="PROSITE" id="PS00444">
    <property type="entry name" value="POLYPRENYL_SYNTHASE_2"/>
    <property type="match status" value="1"/>
</dbReference>
<keyword evidence="14" id="KW-1185">Reference proteome</keyword>
<evidence type="ECO:0000256" key="11">
    <source>
        <dbReference type="ARBA" id="ARBA00049399"/>
    </source>
</evidence>
<dbReference type="SFLD" id="SFLDS00005">
    <property type="entry name" value="Isoprenoid_Synthase_Type_I"/>
    <property type="match status" value="1"/>
</dbReference>
<dbReference type="InterPro" id="IPR008949">
    <property type="entry name" value="Isoprenoid_synthase_dom_sf"/>
</dbReference>
<dbReference type="InterPro" id="IPR053378">
    <property type="entry name" value="Prenyl_diphosphate_synthase"/>
</dbReference>
<comment type="caution">
    <text evidence="13">The sequence shown here is derived from an EMBL/GenBank/DDBJ whole genome shotgun (WGS) entry which is preliminary data.</text>
</comment>
<dbReference type="EC" id="2.5.1.10" evidence="3"/>
<evidence type="ECO:0000313" key="14">
    <source>
        <dbReference type="Proteomes" id="UP001431131"/>
    </source>
</evidence>
<keyword evidence="7" id="KW-0460">Magnesium</keyword>
<evidence type="ECO:0000256" key="8">
    <source>
        <dbReference type="ARBA" id="ARBA00023229"/>
    </source>
</evidence>
<comment type="similarity">
    <text evidence="2 12">Belongs to the FPP/GGPP synthase family.</text>
</comment>
<reference evidence="13" key="1">
    <citation type="submission" date="2022-02" db="EMBL/GenBank/DDBJ databases">
        <title>Fredinandcohnia quinoae sp. nov. isolated from Chenopodium quinoa seeds.</title>
        <authorList>
            <person name="Saati-Santamaria Z."/>
            <person name="Flores-Felix J.D."/>
            <person name="Igual J.M."/>
            <person name="Velazquez E."/>
            <person name="Garcia-Fraile P."/>
            <person name="Martinez-Molina E."/>
        </authorList>
    </citation>
    <scope>NUCLEOTIDE SEQUENCE</scope>
    <source>
        <strain evidence="13">SECRCQ15</strain>
    </source>
</reference>
<gene>
    <name evidence="13" type="ORF">MJG50_14935</name>
</gene>
<name>A0AAW5E9C8_9BACI</name>
<evidence type="ECO:0000313" key="13">
    <source>
        <dbReference type="EMBL" id="MCH1626631.1"/>
    </source>
</evidence>
<evidence type="ECO:0000256" key="12">
    <source>
        <dbReference type="RuleBase" id="RU004466"/>
    </source>
</evidence>
<evidence type="ECO:0000256" key="6">
    <source>
        <dbReference type="ARBA" id="ARBA00022723"/>
    </source>
</evidence>
<dbReference type="CDD" id="cd00685">
    <property type="entry name" value="Trans_IPPS_HT"/>
    <property type="match status" value="1"/>
</dbReference>
<dbReference type="Pfam" id="PF00348">
    <property type="entry name" value="polyprenyl_synt"/>
    <property type="match status" value="1"/>
</dbReference>
<dbReference type="InterPro" id="IPR000092">
    <property type="entry name" value="Polyprenyl_synt"/>
</dbReference>
<dbReference type="GO" id="GO:0046872">
    <property type="term" value="F:metal ion binding"/>
    <property type="evidence" value="ECO:0007669"/>
    <property type="project" value="UniProtKB-KW"/>
</dbReference>
<comment type="cofactor">
    <cofactor evidence="1">
        <name>Mg(2+)</name>
        <dbReference type="ChEBI" id="CHEBI:18420"/>
    </cofactor>
</comment>
<sequence>MNPTDIEVFLEAQKRRIEQQLPLYISTLSAPKKIKDAMNYSLEAGGKRIRPLLLVGTLHSFGQDEQIGIPAACAIEMIHTYSLIHDDLPSMDDDDLRRGKPTNHKIFGEAFAILAGDGLLTFSFQLISELTNDTISAEKKVALITELAKAAGPEGMVGGQVADMEGEGAQLTLEDLEYIHRHKTGKLLAYSVIAGAIIANATEEQLKKLEQFAHHLGIAFQIRDDILDIEGSVELIGKPIGSDIANHKNTYPALLTLDGAKEKLEYHINEAKKFLFSVEMKHDILEYMCNLIASRDH</sequence>
<keyword evidence="8" id="KW-0414">Isoprene biosynthesis</keyword>
<evidence type="ECO:0000256" key="4">
    <source>
        <dbReference type="ARBA" id="ARBA00015100"/>
    </source>
</evidence>
<evidence type="ECO:0000256" key="9">
    <source>
        <dbReference type="ARBA" id="ARBA00032380"/>
    </source>
</evidence>
<dbReference type="Gene3D" id="1.10.600.10">
    <property type="entry name" value="Farnesyl Diphosphate Synthase"/>
    <property type="match status" value="1"/>
</dbReference>
<dbReference type="SUPFAM" id="SSF48576">
    <property type="entry name" value="Terpenoid synthases"/>
    <property type="match status" value="1"/>
</dbReference>
<proteinExistence type="inferred from homology"/>
<evidence type="ECO:0000256" key="7">
    <source>
        <dbReference type="ARBA" id="ARBA00022842"/>
    </source>
</evidence>
<dbReference type="FunFam" id="1.10.600.10:FF:000001">
    <property type="entry name" value="Geranylgeranyl diphosphate synthase"/>
    <property type="match status" value="1"/>
</dbReference>
<keyword evidence="6" id="KW-0479">Metal-binding</keyword>
<evidence type="ECO:0000256" key="10">
    <source>
        <dbReference type="ARBA" id="ARBA00032873"/>
    </source>
</evidence>
<evidence type="ECO:0000256" key="2">
    <source>
        <dbReference type="ARBA" id="ARBA00006706"/>
    </source>
</evidence>
<dbReference type="AlphaFoldDB" id="A0AAW5E9C8"/>
<dbReference type="PROSITE" id="PS00723">
    <property type="entry name" value="POLYPRENYL_SYNTHASE_1"/>
    <property type="match status" value="1"/>
</dbReference>
<dbReference type="GO" id="GO:0016114">
    <property type="term" value="P:terpenoid biosynthetic process"/>
    <property type="evidence" value="ECO:0007669"/>
    <property type="project" value="UniProtKB-ARBA"/>
</dbReference>
<dbReference type="GO" id="GO:0004337">
    <property type="term" value="F:(2E,6E)-farnesyl diphosphate synthase activity"/>
    <property type="evidence" value="ECO:0007669"/>
    <property type="project" value="UniProtKB-EC"/>
</dbReference>
<protein>
    <recommendedName>
        <fullName evidence="4">Farnesyl diphosphate synthase</fullName>
        <ecNumber evidence="3">2.5.1.10</ecNumber>
    </recommendedName>
    <alternativeName>
        <fullName evidence="10">(2E,6E)-farnesyl diphosphate synthase</fullName>
    </alternativeName>
    <alternativeName>
        <fullName evidence="9">Geranyltranstransferase</fullName>
    </alternativeName>
</protein>
<comment type="catalytic activity">
    <reaction evidence="11">
        <text>isopentenyl diphosphate + (2E)-geranyl diphosphate = (2E,6E)-farnesyl diphosphate + diphosphate</text>
        <dbReference type="Rhea" id="RHEA:19361"/>
        <dbReference type="ChEBI" id="CHEBI:33019"/>
        <dbReference type="ChEBI" id="CHEBI:58057"/>
        <dbReference type="ChEBI" id="CHEBI:128769"/>
        <dbReference type="ChEBI" id="CHEBI:175763"/>
        <dbReference type="EC" id="2.5.1.10"/>
    </reaction>
</comment>
<dbReference type="RefSeq" id="WP_240256548.1">
    <property type="nucleotide sequence ID" value="NZ_JAKTTI010000025.1"/>
</dbReference>
<evidence type="ECO:0000256" key="3">
    <source>
        <dbReference type="ARBA" id="ARBA00012439"/>
    </source>
</evidence>
<organism evidence="13 14">
    <name type="scientific">Fredinandcohnia quinoae</name>
    <dbReference type="NCBI Taxonomy" id="2918902"/>
    <lineage>
        <taxon>Bacteria</taxon>
        <taxon>Bacillati</taxon>
        <taxon>Bacillota</taxon>
        <taxon>Bacilli</taxon>
        <taxon>Bacillales</taxon>
        <taxon>Bacillaceae</taxon>
        <taxon>Fredinandcohnia</taxon>
    </lineage>
</organism>
<keyword evidence="5 12" id="KW-0808">Transferase</keyword>
<dbReference type="SFLD" id="SFLDG01017">
    <property type="entry name" value="Polyprenyl_Transferase_Like"/>
    <property type="match status" value="1"/>
</dbReference>
<dbReference type="EMBL" id="JAKTTI010000025">
    <property type="protein sequence ID" value="MCH1626631.1"/>
    <property type="molecule type" value="Genomic_DNA"/>
</dbReference>
<accession>A0AAW5E9C8</accession>
<dbReference type="GO" id="GO:0005737">
    <property type="term" value="C:cytoplasm"/>
    <property type="evidence" value="ECO:0007669"/>
    <property type="project" value="UniProtKB-ARBA"/>
</dbReference>
<dbReference type="InterPro" id="IPR033749">
    <property type="entry name" value="Polyprenyl_synt_CS"/>
</dbReference>
<dbReference type="PANTHER" id="PTHR43281">
    <property type="entry name" value="FARNESYL DIPHOSPHATE SYNTHASE"/>
    <property type="match status" value="1"/>
</dbReference>
<dbReference type="PANTHER" id="PTHR43281:SF1">
    <property type="entry name" value="FARNESYL DIPHOSPHATE SYNTHASE"/>
    <property type="match status" value="1"/>
</dbReference>
<evidence type="ECO:0000256" key="1">
    <source>
        <dbReference type="ARBA" id="ARBA00001946"/>
    </source>
</evidence>
<dbReference type="Proteomes" id="UP001431131">
    <property type="component" value="Unassembled WGS sequence"/>
</dbReference>
<dbReference type="NCBIfam" id="NF045485">
    <property type="entry name" value="FPPsyn"/>
    <property type="match status" value="1"/>
</dbReference>